<dbReference type="Proteomes" id="UP001172680">
    <property type="component" value="Unassembled WGS sequence"/>
</dbReference>
<accession>A0ACC2ZLJ6</accession>
<organism evidence="1 2">
    <name type="scientific">Coniosporium tulheliwenetii</name>
    <dbReference type="NCBI Taxonomy" id="3383036"/>
    <lineage>
        <taxon>Eukaryota</taxon>
        <taxon>Fungi</taxon>
        <taxon>Dikarya</taxon>
        <taxon>Ascomycota</taxon>
        <taxon>Pezizomycotina</taxon>
        <taxon>Dothideomycetes</taxon>
        <taxon>Dothideomycetes incertae sedis</taxon>
        <taxon>Coniosporium</taxon>
    </lineage>
</organism>
<proteinExistence type="predicted"/>
<sequence length="116" mass="12743">MPTAAAIFTVLAGIVAMLAVAVYFFGIPPELKRKMENEALKTMGENKASYIVKDQINKLPASDQEDIKDLKKGLGNALGGVFRTRWARPWEMWGMILRGTLLGAEDVSGMMREALA</sequence>
<comment type="caution">
    <text evidence="1">The sequence shown here is derived from an EMBL/GenBank/DDBJ whole genome shotgun (WGS) entry which is preliminary data.</text>
</comment>
<gene>
    <name evidence="1" type="ORF">H2199_001283</name>
</gene>
<reference evidence="1" key="1">
    <citation type="submission" date="2022-10" db="EMBL/GenBank/DDBJ databases">
        <title>Culturing micro-colonial fungi from biological soil crusts in the Mojave desert and describing Neophaeococcomyces mojavensis, and introducing the new genera and species Taxawa tesnikishii.</title>
        <authorList>
            <person name="Kurbessoian T."/>
            <person name="Stajich J.E."/>
        </authorList>
    </citation>
    <scope>NUCLEOTIDE SEQUENCE</scope>
    <source>
        <strain evidence="1">JES_115</strain>
    </source>
</reference>
<protein>
    <submittedName>
        <fullName evidence="1">Uncharacterized protein</fullName>
    </submittedName>
</protein>
<dbReference type="EMBL" id="JAPDRP010000003">
    <property type="protein sequence ID" value="KAJ9648428.1"/>
    <property type="molecule type" value="Genomic_DNA"/>
</dbReference>
<name>A0ACC2ZLJ6_9PEZI</name>
<evidence type="ECO:0000313" key="1">
    <source>
        <dbReference type="EMBL" id="KAJ9648428.1"/>
    </source>
</evidence>
<evidence type="ECO:0000313" key="2">
    <source>
        <dbReference type="Proteomes" id="UP001172680"/>
    </source>
</evidence>
<keyword evidence="2" id="KW-1185">Reference proteome</keyword>